<protein>
    <submittedName>
        <fullName evidence="1">Uncharacterized protein</fullName>
    </submittedName>
</protein>
<name>A0ABQ9CQP0_9PASS</name>
<dbReference type="Proteomes" id="UP001145742">
    <property type="component" value="Unassembled WGS sequence"/>
</dbReference>
<organism evidence="1 2">
    <name type="scientific">Willisornis vidua</name>
    <name type="common">Xingu scale-backed antbird</name>
    <dbReference type="NCBI Taxonomy" id="1566151"/>
    <lineage>
        <taxon>Eukaryota</taxon>
        <taxon>Metazoa</taxon>
        <taxon>Chordata</taxon>
        <taxon>Craniata</taxon>
        <taxon>Vertebrata</taxon>
        <taxon>Euteleostomi</taxon>
        <taxon>Archelosauria</taxon>
        <taxon>Archosauria</taxon>
        <taxon>Dinosauria</taxon>
        <taxon>Saurischia</taxon>
        <taxon>Theropoda</taxon>
        <taxon>Coelurosauria</taxon>
        <taxon>Aves</taxon>
        <taxon>Neognathae</taxon>
        <taxon>Neoaves</taxon>
        <taxon>Telluraves</taxon>
        <taxon>Australaves</taxon>
        <taxon>Passeriformes</taxon>
        <taxon>Thamnophilidae</taxon>
        <taxon>Willisornis</taxon>
    </lineage>
</organism>
<sequence length="110" mass="11491">MSPHSQGLDMYTQAAGFLGCGLESGPVLEDFGVTSCEEGSSVGCASASLCLEGQISTGAPVMDLQVLFHIDMGSSGHHSVPSIDVYEIYFTPGIRGIPPHRPDTLCSSIM</sequence>
<keyword evidence="2" id="KW-1185">Reference proteome</keyword>
<evidence type="ECO:0000313" key="1">
    <source>
        <dbReference type="EMBL" id="KAJ7407401.1"/>
    </source>
</evidence>
<gene>
    <name evidence="1" type="ORF">WISP_126675</name>
</gene>
<dbReference type="EMBL" id="WHWB01034601">
    <property type="protein sequence ID" value="KAJ7407401.1"/>
    <property type="molecule type" value="Genomic_DNA"/>
</dbReference>
<evidence type="ECO:0000313" key="2">
    <source>
        <dbReference type="Proteomes" id="UP001145742"/>
    </source>
</evidence>
<comment type="caution">
    <text evidence="1">The sequence shown here is derived from an EMBL/GenBank/DDBJ whole genome shotgun (WGS) entry which is preliminary data.</text>
</comment>
<proteinExistence type="predicted"/>
<reference evidence="1" key="1">
    <citation type="submission" date="2019-10" db="EMBL/GenBank/DDBJ databases">
        <authorList>
            <person name="Soares A.E.R."/>
            <person name="Aleixo A."/>
            <person name="Schneider P."/>
            <person name="Miyaki C.Y."/>
            <person name="Schneider M.P."/>
            <person name="Mello C."/>
            <person name="Vasconcelos A.T.R."/>
        </authorList>
    </citation>
    <scope>NUCLEOTIDE SEQUENCE</scope>
    <source>
        <tissue evidence="1">Muscle</tissue>
    </source>
</reference>
<accession>A0ABQ9CQP0</accession>